<feature type="domain" description="TonB-dependent receptor plug" evidence="16">
    <location>
        <begin position="40"/>
        <end position="152"/>
    </location>
</feature>
<feature type="domain" description="TonB-dependent receptor-like beta-barrel" evidence="15">
    <location>
        <begin position="256"/>
        <end position="726"/>
    </location>
</feature>
<dbReference type="GO" id="GO:0009279">
    <property type="term" value="C:cell outer membrane"/>
    <property type="evidence" value="ECO:0007669"/>
    <property type="project" value="UniProtKB-SubCell"/>
</dbReference>
<evidence type="ECO:0000259" key="16">
    <source>
        <dbReference type="Pfam" id="PF07715"/>
    </source>
</evidence>
<keyword evidence="9 14" id="KW-0798">TonB box</keyword>
<evidence type="ECO:0000256" key="2">
    <source>
        <dbReference type="ARBA" id="ARBA00022448"/>
    </source>
</evidence>
<evidence type="ECO:0000256" key="7">
    <source>
        <dbReference type="ARBA" id="ARBA00023004"/>
    </source>
</evidence>
<dbReference type="AlphaFoldDB" id="A0A5R9Q1H7"/>
<feature type="short sequence motif" description="TonB C-terminal box" evidence="13">
    <location>
        <begin position="746"/>
        <end position="763"/>
    </location>
</feature>
<reference evidence="17 18" key="1">
    <citation type="submission" date="2018-01" db="EMBL/GenBank/DDBJ databases">
        <title>Co-occurrence of chitin degradation, pigmentation and bioactivity in marine Pseudoalteromonas.</title>
        <authorList>
            <person name="Paulsen S."/>
            <person name="Gram L."/>
            <person name="Machado H."/>
        </authorList>
    </citation>
    <scope>NUCLEOTIDE SEQUENCE [LARGE SCALE GENOMIC DNA]</scope>
    <source>
        <strain evidence="17 18">S3663</strain>
    </source>
</reference>
<evidence type="ECO:0000259" key="15">
    <source>
        <dbReference type="Pfam" id="PF00593"/>
    </source>
</evidence>
<evidence type="ECO:0000313" key="17">
    <source>
        <dbReference type="EMBL" id="TLX46785.1"/>
    </source>
</evidence>
<dbReference type="Pfam" id="PF00593">
    <property type="entry name" value="TonB_dep_Rec_b-barrel"/>
    <property type="match status" value="1"/>
</dbReference>
<evidence type="ECO:0000313" key="18">
    <source>
        <dbReference type="Proteomes" id="UP000309186"/>
    </source>
</evidence>
<keyword evidence="4" id="KW-0410">Iron transport</keyword>
<keyword evidence="6" id="KW-0732">Signal</keyword>
<proteinExistence type="inferred from homology"/>
<gene>
    <name evidence="17" type="ORF">C1E24_12330</name>
</gene>
<evidence type="ECO:0000256" key="3">
    <source>
        <dbReference type="ARBA" id="ARBA00022452"/>
    </source>
</evidence>
<dbReference type="GO" id="GO:0006826">
    <property type="term" value="P:iron ion transport"/>
    <property type="evidence" value="ECO:0007669"/>
    <property type="project" value="UniProtKB-KW"/>
</dbReference>
<evidence type="ECO:0000256" key="6">
    <source>
        <dbReference type="ARBA" id="ARBA00022729"/>
    </source>
</evidence>
<keyword evidence="10 12" id="KW-0472">Membrane</keyword>
<dbReference type="PANTHER" id="PTHR32552">
    <property type="entry name" value="FERRICHROME IRON RECEPTOR-RELATED"/>
    <property type="match status" value="1"/>
</dbReference>
<dbReference type="InterPro" id="IPR000531">
    <property type="entry name" value="Beta-barrel_TonB"/>
</dbReference>
<dbReference type="SUPFAM" id="SSF56935">
    <property type="entry name" value="Porins"/>
    <property type="match status" value="1"/>
</dbReference>
<dbReference type="InterPro" id="IPR039426">
    <property type="entry name" value="TonB-dep_rcpt-like"/>
</dbReference>
<evidence type="ECO:0008006" key="19">
    <source>
        <dbReference type="Google" id="ProtNLM"/>
    </source>
</evidence>
<evidence type="ECO:0000256" key="8">
    <source>
        <dbReference type="ARBA" id="ARBA00023065"/>
    </source>
</evidence>
<keyword evidence="3 12" id="KW-1134">Transmembrane beta strand</keyword>
<name>A0A5R9Q1H7_9GAMM</name>
<evidence type="ECO:0000256" key="11">
    <source>
        <dbReference type="ARBA" id="ARBA00023237"/>
    </source>
</evidence>
<keyword evidence="8" id="KW-0406">Ion transport</keyword>
<evidence type="ECO:0000256" key="9">
    <source>
        <dbReference type="ARBA" id="ARBA00023077"/>
    </source>
</evidence>
<dbReference type="Gene3D" id="2.40.170.20">
    <property type="entry name" value="TonB-dependent receptor, beta-barrel domain"/>
    <property type="match status" value="1"/>
</dbReference>
<evidence type="ECO:0000256" key="1">
    <source>
        <dbReference type="ARBA" id="ARBA00004571"/>
    </source>
</evidence>
<dbReference type="EMBL" id="PPSW01000017">
    <property type="protein sequence ID" value="TLX46785.1"/>
    <property type="molecule type" value="Genomic_DNA"/>
</dbReference>
<comment type="caution">
    <text evidence="17">The sequence shown here is derived from an EMBL/GenBank/DDBJ whole genome shotgun (WGS) entry which is preliminary data.</text>
</comment>
<sequence>MTCLPCTVVADSNEEIDLFSLSLSELINVTVEARKVEEDLQRTPISVSVMSNRFLKERSLTNLLEASYFIPNIEITTVGENSGCTHCAGITMRGVGQVDPIPTTDPSVGIYIDGVYHARSAGGIYSFLDIDRIEVLRGPQGTLFGKNTIGGAINVFTNKVTDKKQFNGQVTIGESNRKDASVIFNSPISDNVSARLALSKNYREGFVTRVNGDKEGGRDDLNVIAKLNYKQSEQLNFEFSYDRQLQNNGSAPSVLPKKNDDASLIVLYNSIAEVSPAIDPYSKLTVFDDKFRSASTDENENHLNQYGYKANIEWDISDQLKLKSISSYRSLEAVYGRDFDNNSFNIGVTRDYQTQKQTSQEFNLTGSVGSQFDWLLGLFAIDEEIHYLFNFTFIEGLYLGLETIPGPLDGSPISNPTAIGGAGNPLNIGLDLDNTFNNDIESESVAAFFNGNYRFDEQWTLTLGGRITREKKKQQVITTRNIAQVVAIERTDTSPEGPIEKSWRVFSPLASVQYQASNNMMLFLTGSRGFKSGGFNGVANTPVSARPFDPEYLTAFELGMRSQWFDNTLRLNATAFFMKHKDMQLRGGESGEDSGVEIFIDNVGNTETQGAEIEFERITGSGFTFSGSLSYTDAKFTDVGTATEVTTDSKLIKTPKWTASLGIKYKWELSHGQQLSTRLDWAYRSKVYNDVFNSPFATQQSIALVNVSANYLISESLSVTAFVTNLTDKYHVIGSNDFTASFGVAEFYLAPPRQAGVSIQYQF</sequence>
<keyword evidence="2 12" id="KW-0813">Transport</keyword>
<evidence type="ECO:0000256" key="10">
    <source>
        <dbReference type="ARBA" id="ARBA00023136"/>
    </source>
</evidence>
<keyword evidence="5 12" id="KW-0812">Transmembrane</keyword>
<dbReference type="CDD" id="cd01347">
    <property type="entry name" value="ligand_gated_channel"/>
    <property type="match status" value="1"/>
</dbReference>
<dbReference type="Proteomes" id="UP000309186">
    <property type="component" value="Unassembled WGS sequence"/>
</dbReference>
<evidence type="ECO:0000256" key="13">
    <source>
        <dbReference type="PROSITE-ProRule" id="PRU10144"/>
    </source>
</evidence>
<comment type="subcellular location">
    <subcellularLocation>
        <location evidence="1 12">Cell outer membrane</location>
        <topology evidence="1 12">Multi-pass membrane protein</topology>
    </subcellularLocation>
</comment>
<dbReference type="PANTHER" id="PTHR32552:SF81">
    <property type="entry name" value="TONB-DEPENDENT OUTER MEMBRANE RECEPTOR"/>
    <property type="match status" value="1"/>
</dbReference>
<dbReference type="PROSITE" id="PS52016">
    <property type="entry name" value="TONB_DEPENDENT_REC_3"/>
    <property type="match status" value="1"/>
</dbReference>
<evidence type="ECO:0000256" key="14">
    <source>
        <dbReference type="RuleBase" id="RU003357"/>
    </source>
</evidence>
<organism evidence="17 18">
    <name type="scientific">Pseudoalteromonas phenolica</name>
    <dbReference type="NCBI Taxonomy" id="161398"/>
    <lineage>
        <taxon>Bacteria</taxon>
        <taxon>Pseudomonadati</taxon>
        <taxon>Pseudomonadota</taxon>
        <taxon>Gammaproteobacteria</taxon>
        <taxon>Alteromonadales</taxon>
        <taxon>Pseudoalteromonadaceae</taxon>
        <taxon>Pseudoalteromonas</taxon>
    </lineage>
</organism>
<dbReference type="InterPro" id="IPR010917">
    <property type="entry name" value="TonB_rcpt_CS"/>
</dbReference>
<dbReference type="InterPro" id="IPR036942">
    <property type="entry name" value="Beta-barrel_TonB_sf"/>
</dbReference>
<keyword evidence="11 12" id="KW-0998">Cell outer membrane</keyword>
<protein>
    <recommendedName>
        <fullName evidence="19">TonB-dependent receptor</fullName>
    </recommendedName>
</protein>
<dbReference type="PROSITE" id="PS01156">
    <property type="entry name" value="TONB_DEPENDENT_REC_2"/>
    <property type="match status" value="1"/>
</dbReference>
<evidence type="ECO:0000256" key="12">
    <source>
        <dbReference type="PROSITE-ProRule" id="PRU01360"/>
    </source>
</evidence>
<evidence type="ECO:0000256" key="4">
    <source>
        <dbReference type="ARBA" id="ARBA00022496"/>
    </source>
</evidence>
<dbReference type="Pfam" id="PF07715">
    <property type="entry name" value="Plug"/>
    <property type="match status" value="1"/>
</dbReference>
<evidence type="ECO:0000256" key="5">
    <source>
        <dbReference type="ARBA" id="ARBA00022692"/>
    </source>
</evidence>
<comment type="similarity">
    <text evidence="12 14">Belongs to the TonB-dependent receptor family.</text>
</comment>
<dbReference type="InterPro" id="IPR012910">
    <property type="entry name" value="Plug_dom"/>
</dbReference>
<accession>A0A5R9Q1H7</accession>
<keyword evidence="7" id="KW-0408">Iron</keyword>